<dbReference type="AlphaFoldDB" id="A0A453JZI4"/>
<evidence type="ECO:0000313" key="1">
    <source>
        <dbReference type="EnsemblPlants" id="AET5Gv20245700.6"/>
    </source>
</evidence>
<dbReference type="Gramene" id="AET5Gv20245700.6">
    <property type="protein sequence ID" value="AET5Gv20245700.6"/>
    <property type="gene ID" value="AET5Gv20245700"/>
</dbReference>
<sequence>VLSSRTMRRLCSSRPSLPSPGLWLPLPQDLCASRWKIREGRRVSPTASLLHGSFAFLSKDQVEKLTGENRDEAYAAAKIMKLCAAVGDGSSTKVMPERPPRILRSPWSRPSWSGAPGSWPPSWCWARRRRRHRVALRCPAPWRRFTLKALDKFEDTFGPFDCGFIFSNRKSSRVCIGKSWMTALRRDSFLPLTVASVSRLDYTKRCQ</sequence>
<reference evidence="2" key="2">
    <citation type="journal article" date="2017" name="Nat. Plants">
        <title>The Aegilops tauschii genome reveals multiple impacts of transposons.</title>
        <authorList>
            <person name="Zhao G."/>
            <person name="Zou C."/>
            <person name="Li K."/>
            <person name="Wang K."/>
            <person name="Li T."/>
            <person name="Gao L."/>
            <person name="Zhang X."/>
            <person name="Wang H."/>
            <person name="Yang Z."/>
            <person name="Liu X."/>
            <person name="Jiang W."/>
            <person name="Mao L."/>
            <person name="Kong X."/>
            <person name="Jiao Y."/>
            <person name="Jia J."/>
        </authorList>
    </citation>
    <scope>NUCLEOTIDE SEQUENCE [LARGE SCALE GENOMIC DNA]</scope>
    <source>
        <strain evidence="2">cv. AL8/78</strain>
    </source>
</reference>
<name>A0A453JZI4_AEGTS</name>
<dbReference type="EnsemblPlants" id="AET5Gv20245700.6">
    <property type="protein sequence ID" value="AET5Gv20245700.6"/>
    <property type="gene ID" value="AET5Gv20245700"/>
</dbReference>
<keyword evidence="2" id="KW-1185">Reference proteome</keyword>
<protein>
    <submittedName>
        <fullName evidence="1">Uncharacterized protein</fullName>
    </submittedName>
</protein>
<reference evidence="2" key="1">
    <citation type="journal article" date="2014" name="Science">
        <title>Ancient hybridizations among the ancestral genomes of bread wheat.</title>
        <authorList>
            <consortium name="International Wheat Genome Sequencing Consortium,"/>
            <person name="Marcussen T."/>
            <person name="Sandve S.R."/>
            <person name="Heier L."/>
            <person name="Spannagl M."/>
            <person name="Pfeifer M."/>
            <person name="Jakobsen K.S."/>
            <person name="Wulff B.B."/>
            <person name="Steuernagel B."/>
            <person name="Mayer K.F."/>
            <person name="Olsen O.A."/>
        </authorList>
    </citation>
    <scope>NUCLEOTIDE SEQUENCE [LARGE SCALE GENOMIC DNA]</scope>
    <source>
        <strain evidence="2">cv. AL8/78</strain>
    </source>
</reference>
<proteinExistence type="predicted"/>
<accession>A0A453JZI4</accession>
<reference evidence="1" key="3">
    <citation type="journal article" date="2017" name="Nature">
        <title>Genome sequence of the progenitor of the wheat D genome Aegilops tauschii.</title>
        <authorList>
            <person name="Luo M.C."/>
            <person name="Gu Y.Q."/>
            <person name="Puiu D."/>
            <person name="Wang H."/>
            <person name="Twardziok S.O."/>
            <person name="Deal K.R."/>
            <person name="Huo N."/>
            <person name="Zhu T."/>
            <person name="Wang L."/>
            <person name="Wang Y."/>
            <person name="McGuire P.E."/>
            <person name="Liu S."/>
            <person name="Long H."/>
            <person name="Ramasamy R.K."/>
            <person name="Rodriguez J.C."/>
            <person name="Van S.L."/>
            <person name="Yuan L."/>
            <person name="Wang Z."/>
            <person name="Xia Z."/>
            <person name="Xiao L."/>
            <person name="Anderson O.D."/>
            <person name="Ouyang S."/>
            <person name="Liang Y."/>
            <person name="Zimin A.V."/>
            <person name="Pertea G."/>
            <person name="Qi P."/>
            <person name="Bennetzen J.L."/>
            <person name="Dai X."/>
            <person name="Dawson M.W."/>
            <person name="Muller H.G."/>
            <person name="Kugler K."/>
            <person name="Rivarola-Duarte L."/>
            <person name="Spannagl M."/>
            <person name="Mayer K.F.X."/>
            <person name="Lu F.H."/>
            <person name="Bevan M.W."/>
            <person name="Leroy P."/>
            <person name="Li P."/>
            <person name="You F.M."/>
            <person name="Sun Q."/>
            <person name="Liu Z."/>
            <person name="Lyons E."/>
            <person name="Wicker T."/>
            <person name="Salzberg S.L."/>
            <person name="Devos K.M."/>
            <person name="Dvorak J."/>
        </authorList>
    </citation>
    <scope>NUCLEOTIDE SEQUENCE [LARGE SCALE GENOMIC DNA]</scope>
    <source>
        <strain evidence="1">cv. AL8/78</strain>
    </source>
</reference>
<organism evidence="1 2">
    <name type="scientific">Aegilops tauschii subsp. strangulata</name>
    <name type="common">Goatgrass</name>
    <dbReference type="NCBI Taxonomy" id="200361"/>
    <lineage>
        <taxon>Eukaryota</taxon>
        <taxon>Viridiplantae</taxon>
        <taxon>Streptophyta</taxon>
        <taxon>Embryophyta</taxon>
        <taxon>Tracheophyta</taxon>
        <taxon>Spermatophyta</taxon>
        <taxon>Magnoliopsida</taxon>
        <taxon>Liliopsida</taxon>
        <taxon>Poales</taxon>
        <taxon>Poaceae</taxon>
        <taxon>BOP clade</taxon>
        <taxon>Pooideae</taxon>
        <taxon>Triticodae</taxon>
        <taxon>Triticeae</taxon>
        <taxon>Triticinae</taxon>
        <taxon>Aegilops</taxon>
    </lineage>
</organism>
<reference evidence="1" key="4">
    <citation type="submission" date="2019-03" db="UniProtKB">
        <authorList>
            <consortium name="EnsemblPlants"/>
        </authorList>
    </citation>
    <scope>IDENTIFICATION</scope>
</reference>
<evidence type="ECO:0000313" key="2">
    <source>
        <dbReference type="Proteomes" id="UP000015105"/>
    </source>
</evidence>
<reference evidence="1" key="5">
    <citation type="journal article" date="2021" name="G3 (Bethesda)">
        <title>Aegilops tauschii genome assembly Aet v5.0 features greater sequence contiguity and improved annotation.</title>
        <authorList>
            <person name="Wang L."/>
            <person name="Zhu T."/>
            <person name="Rodriguez J.C."/>
            <person name="Deal K.R."/>
            <person name="Dubcovsky J."/>
            <person name="McGuire P.E."/>
            <person name="Lux T."/>
            <person name="Spannagl M."/>
            <person name="Mayer K.F.X."/>
            <person name="Baldrich P."/>
            <person name="Meyers B.C."/>
            <person name="Huo N."/>
            <person name="Gu Y.Q."/>
            <person name="Zhou H."/>
            <person name="Devos K.M."/>
            <person name="Bennetzen J.L."/>
            <person name="Unver T."/>
            <person name="Budak H."/>
            <person name="Gulick P.J."/>
            <person name="Galiba G."/>
            <person name="Kalapos B."/>
            <person name="Nelson D.R."/>
            <person name="Li P."/>
            <person name="You F.M."/>
            <person name="Luo M.C."/>
            <person name="Dvorak J."/>
        </authorList>
    </citation>
    <scope>NUCLEOTIDE SEQUENCE [LARGE SCALE GENOMIC DNA]</scope>
    <source>
        <strain evidence="1">cv. AL8/78</strain>
    </source>
</reference>
<dbReference type="Proteomes" id="UP000015105">
    <property type="component" value="Chromosome 5D"/>
</dbReference>